<comment type="caution">
    <text evidence="1">The sequence shown here is derived from an EMBL/GenBank/DDBJ whole genome shotgun (WGS) entry which is preliminary data.</text>
</comment>
<dbReference type="Proteomes" id="UP001054837">
    <property type="component" value="Unassembled WGS sequence"/>
</dbReference>
<proteinExistence type="predicted"/>
<keyword evidence="2" id="KW-1185">Reference proteome</keyword>
<sequence>MTLKRKTTSHFNLPPYPDTKKHVGLFVLHKQSWLRSNKSWPSTHLSPRRRNFESSAVTFTNTHALQPKENILYLLPNFLFFKKEQLRFSKSLHFRIARRRCERFIVALKLDTTEYF</sequence>
<protein>
    <submittedName>
        <fullName evidence="1">Uncharacterized protein</fullName>
    </submittedName>
</protein>
<gene>
    <name evidence="1" type="ORF">CDAR_534191</name>
</gene>
<organism evidence="1 2">
    <name type="scientific">Caerostris darwini</name>
    <dbReference type="NCBI Taxonomy" id="1538125"/>
    <lineage>
        <taxon>Eukaryota</taxon>
        <taxon>Metazoa</taxon>
        <taxon>Ecdysozoa</taxon>
        <taxon>Arthropoda</taxon>
        <taxon>Chelicerata</taxon>
        <taxon>Arachnida</taxon>
        <taxon>Araneae</taxon>
        <taxon>Araneomorphae</taxon>
        <taxon>Entelegynae</taxon>
        <taxon>Araneoidea</taxon>
        <taxon>Araneidae</taxon>
        <taxon>Caerostris</taxon>
    </lineage>
</organism>
<name>A0AAV4S811_9ARAC</name>
<accession>A0AAV4S811</accession>
<dbReference type="AlphaFoldDB" id="A0AAV4S811"/>
<evidence type="ECO:0000313" key="1">
    <source>
        <dbReference type="EMBL" id="GIY29489.1"/>
    </source>
</evidence>
<reference evidence="1 2" key="1">
    <citation type="submission" date="2021-06" db="EMBL/GenBank/DDBJ databases">
        <title>Caerostris darwini draft genome.</title>
        <authorList>
            <person name="Kono N."/>
            <person name="Arakawa K."/>
        </authorList>
    </citation>
    <scope>NUCLEOTIDE SEQUENCE [LARGE SCALE GENOMIC DNA]</scope>
</reference>
<evidence type="ECO:0000313" key="2">
    <source>
        <dbReference type="Proteomes" id="UP001054837"/>
    </source>
</evidence>
<dbReference type="EMBL" id="BPLQ01007314">
    <property type="protein sequence ID" value="GIY29489.1"/>
    <property type="molecule type" value="Genomic_DNA"/>
</dbReference>